<reference evidence="2" key="2">
    <citation type="submission" date="2020-10" db="UniProtKB">
        <authorList>
            <consortium name="WormBaseParasite"/>
        </authorList>
    </citation>
    <scope>IDENTIFICATION</scope>
</reference>
<organism evidence="1 2">
    <name type="scientific">Panagrellus redivivus</name>
    <name type="common">Microworm</name>
    <dbReference type="NCBI Taxonomy" id="6233"/>
    <lineage>
        <taxon>Eukaryota</taxon>
        <taxon>Metazoa</taxon>
        <taxon>Ecdysozoa</taxon>
        <taxon>Nematoda</taxon>
        <taxon>Chromadorea</taxon>
        <taxon>Rhabditida</taxon>
        <taxon>Tylenchina</taxon>
        <taxon>Panagrolaimomorpha</taxon>
        <taxon>Panagrolaimoidea</taxon>
        <taxon>Panagrolaimidae</taxon>
        <taxon>Panagrellus</taxon>
    </lineage>
</organism>
<sequence>MPETSLIAAPSDVSFTFFTYKAMWPILFTSPTRASVKNLSKARAGGHRLPYQREGSLFVLFEGPVSSFWTPFRNS</sequence>
<name>A0A7E4ZVV9_PANRE</name>
<evidence type="ECO:0000313" key="2">
    <source>
        <dbReference type="WBParaSite" id="Pan_g20411.t1"/>
    </source>
</evidence>
<evidence type="ECO:0000313" key="1">
    <source>
        <dbReference type="Proteomes" id="UP000492821"/>
    </source>
</evidence>
<protein>
    <submittedName>
        <fullName evidence="2">Uncharacterized protein</fullName>
    </submittedName>
</protein>
<dbReference type="WBParaSite" id="Pan_g20411.t1">
    <property type="protein sequence ID" value="Pan_g20411.t1"/>
    <property type="gene ID" value="Pan_g20411"/>
</dbReference>
<dbReference type="Proteomes" id="UP000492821">
    <property type="component" value="Unassembled WGS sequence"/>
</dbReference>
<keyword evidence="1" id="KW-1185">Reference proteome</keyword>
<proteinExistence type="predicted"/>
<dbReference type="AlphaFoldDB" id="A0A7E4ZVV9"/>
<reference evidence="1" key="1">
    <citation type="journal article" date="2013" name="Genetics">
        <title>The draft genome and transcriptome of Panagrellus redivivus are shaped by the harsh demands of a free-living lifestyle.</title>
        <authorList>
            <person name="Srinivasan J."/>
            <person name="Dillman A.R."/>
            <person name="Macchietto M.G."/>
            <person name="Heikkinen L."/>
            <person name="Lakso M."/>
            <person name="Fracchia K.M."/>
            <person name="Antoshechkin I."/>
            <person name="Mortazavi A."/>
            <person name="Wong G."/>
            <person name="Sternberg P.W."/>
        </authorList>
    </citation>
    <scope>NUCLEOTIDE SEQUENCE [LARGE SCALE GENOMIC DNA]</scope>
    <source>
        <strain evidence="1">MT8872</strain>
    </source>
</reference>
<accession>A0A7E4ZVV9</accession>